<dbReference type="GO" id="GO:0000973">
    <property type="term" value="P:post-transcriptional tethering of RNA polymerase II gene DNA at nuclear periphery"/>
    <property type="evidence" value="ECO:0007669"/>
    <property type="project" value="TreeGrafter"/>
</dbReference>
<evidence type="ECO:0000256" key="2">
    <source>
        <dbReference type="ARBA" id="ARBA00033214"/>
    </source>
</evidence>
<dbReference type="InterPro" id="IPR000717">
    <property type="entry name" value="PCI_dom"/>
</dbReference>
<dbReference type="AlphaFoldDB" id="A0A8B7Z8M3"/>
<evidence type="ECO:0000256" key="1">
    <source>
        <dbReference type="ARBA" id="ARBA00025771"/>
    </source>
</evidence>
<dbReference type="CTD" id="55795"/>
<keyword evidence="4" id="KW-1185">Reference proteome</keyword>
<dbReference type="SMART" id="SM00753">
    <property type="entry name" value="PAM"/>
    <property type="match status" value="1"/>
</dbReference>
<accession>A0A8B7Z8M3</accession>
<evidence type="ECO:0000313" key="4">
    <source>
        <dbReference type="Proteomes" id="UP000694845"/>
    </source>
</evidence>
<dbReference type="GO" id="GO:0003723">
    <property type="term" value="F:RNA binding"/>
    <property type="evidence" value="ECO:0007669"/>
    <property type="project" value="InterPro"/>
</dbReference>
<dbReference type="Pfam" id="PF01399">
    <property type="entry name" value="PCI"/>
    <property type="match status" value="1"/>
</dbReference>
<dbReference type="PROSITE" id="PS50250">
    <property type="entry name" value="PCI"/>
    <property type="match status" value="1"/>
</dbReference>
<dbReference type="Gene3D" id="1.10.10.10">
    <property type="entry name" value="Winged helix-like DNA-binding domain superfamily/Winged helix DNA-binding domain"/>
    <property type="match status" value="1"/>
</dbReference>
<organism evidence="4 5">
    <name type="scientific">Acanthaster planci</name>
    <name type="common">Crown-of-thorns starfish</name>
    <dbReference type="NCBI Taxonomy" id="133434"/>
    <lineage>
        <taxon>Eukaryota</taxon>
        <taxon>Metazoa</taxon>
        <taxon>Echinodermata</taxon>
        <taxon>Eleutherozoa</taxon>
        <taxon>Asterozoa</taxon>
        <taxon>Asteroidea</taxon>
        <taxon>Valvatacea</taxon>
        <taxon>Valvatida</taxon>
        <taxon>Acanthasteridae</taxon>
        <taxon>Acanthaster</taxon>
    </lineage>
</organism>
<reference evidence="5" key="1">
    <citation type="submission" date="2025-08" db="UniProtKB">
        <authorList>
            <consortium name="RefSeq"/>
        </authorList>
    </citation>
    <scope>IDENTIFICATION</scope>
</reference>
<comment type="similarity">
    <text evidence="1">Belongs to the CSN12 family.</text>
</comment>
<name>A0A8B7Z8M3_ACAPL</name>
<dbReference type="PANTHER" id="PTHR12732">
    <property type="entry name" value="UNCHARACTERIZED PROTEASOME COMPONENT REGION PCI-CONTAINING"/>
    <property type="match status" value="1"/>
</dbReference>
<evidence type="ECO:0000313" key="5">
    <source>
        <dbReference type="RefSeq" id="XP_022102009.1"/>
    </source>
</evidence>
<dbReference type="FunFam" id="1.10.10.10:FF:000146">
    <property type="entry name" value="PCI domain-containing protein 2 homolog"/>
    <property type="match status" value="1"/>
</dbReference>
<sequence>MASSLTCGPCKAEMAHSSLNQYLQQLENALNRRDGPTAAELLSFKHPHIANPKLQRLESPESQCEQWFDQPYDEMIAAHLKCIQCVANHDFVEAYAYQSVVVQSFNKIFQSHKDENWALPIMYGVTLDLRLFANSADAQLAKRGKGKPGEKLEKAADTLMGCFRICAADSRAAVEDSKKWGMLYLVNQLFKIYFKTNNLQLCKPLIRAIDSSSLKDQFSISQRVTYRYYVGRKAMFDSDFKSAEDFLTFAFQRCHGASRQNKRLILIYLLPVKMLLGQMPKIELLQKYDLMQFADVARAVIQGDLKLLNSAIETHEAFFAKCGVYLIVDKLKIITYRNLFKKVYMLTKSFQLSIDRFVVVLTYLEIEDVDSAEVECILANLIYQGYIKGYISHQHQKLVVSKQNPFPPLASFLC</sequence>
<feature type="domain" description="PCI" evidence="3">
    <location>
        <begin position="224"/>
        <end position="405"/>
    </location>
</feature>
<dbReference type="GO" id="GO:0016973">
    <property type="term" value="P:poly(A)+ mRNA export from nucleus"/>
    <property type="evidence" value="ECO:0007669"/>
    <property type="project" value="TreeGrafter"/>
</dbReference>
<dbReference type="OrthoDB" id="10252687at2759"/>
<dbReference type="InterPro" id="IPR036388">
    <property type="entry name" value="WH-like_DNA-bd_sf"/>
</dbReference>
<dbReference type="GeneID" id="110985349"/>
<gene>
    <name evidence="5" type="primary">LOC110985349</name>
</gene>
<dbReference type="OMA" id="INRMFTL"/>
<dbReference type="PANTHER" id="PTHR12732:SF0">
    <property type="entry name" value="PCI DOMAIN-CONTAINING PROTEIN 2"/>
    <property type="match status" value="1"/>
</dbReference>
<dbReference type="GO" id="GO:0070390">
    <property type="term" value="C:transcription export complex 2"/>
    <property type="evidence" value="ECO:0007669"/>
    <property type="project" value="TreeGrafter"/>
</dbReference>
<dbReference type="Proteomes" id="UP000694845">
    <property type="component" value="Unplaced"/>
</dbReference>
<dbReference type="KEGG" id="aplc:110985349"/>
<dbReference type="RefSeq" id="XP_022102009.1">
    <property type="nucleotide sequence ID" value="XM_022246317.1"/>
</dbReference>
<proteinExistence type="inferred from homology"/>
<dbReference type="InterPro" id="IPR045114">
    <property type="entry name" value="Csn12-like"/>
</dbReference>
<dbReference type="GO" id="GO:0003690">
    <property type="term" value="F:double-stranded DNA binding"/>
    <property type="evidence" value="ECO:0007669"/>
    <property type="project" value="InterPro"/>
</dbReference>
<dbReference type="GO" id="GO:0006368">
    <property type="term" value="P:transcription elongation by RNA polymerase II"/>
    <property type="evidence" value="ECO:0007669"/>
    <property type="project" value="TreeGrafter"/>
</dbReference>
<evidence type="ECO:0000259" key="3">
    <source>
        <dbReference type="PROSITE" id="PS50250"/>
    </source>
</evidence>
<protein>
    <recommendedName>
        <fullName evidence="2">CSN12-like protein</fullName>
    </recommendedName>
</protein>